<dbReference type="Proteomes" id="UP001295469">
    <property type="component" value="Chromosome C07"/>
</dbReference>
<dbReference type="Gramene" id="CDX72367">
    <property type="protein sequence ID" value="CDX72367"/>
    <property type="gene ID" value="GSBRNA2T00099860001"/>
</dbReference>
<gene>
    <name evidence="2" type="ORF">DARMORV10_C07P59290.1</name>
</gene>
<evidence type="ECO:0000313" key="2">
    <source>
        <dbReference type="EMBL" id="CAF2031450.1"/>
    </source>
</evidence>
<keyword evidence="1" id="KW-0472">Membrane</keyword>
<proteinExistence type="predicted"/>
<evidence type="ECO:0000256" key="1">
    <source>
        <dbReference type="SAM" id="Phobius"/>
    </source>
</evidence>
<dbReference type="EMBL" id="HG994371">
    <property type="protein sequence ID" value="CAF2031450.1"/>
    <property type="molecule type" value="Genomic_DNA"/>
</dbReference>
<dbReference type="SMR" id="A0A816N749"/>
<feature type="transmembrane region" description="Helical" evidence="1">
    <location>
        <begin position="33"/>
        <end position="52"/>
    </location>
</feature>
<name>A0A816N749_BRANA</name>
<organism evidence="2">
    <name type="scientific">Brassica napus</name>
    <name type="common">Rape</name>
    <dbReference type="NCBI Taxonomy" id="3708"/>
    <lineage>
        <taxon>Eukaryota</taxon>
        <taxon>Viridiplantae</taxon>
        <taxon>Streptophyta</taxon>
        <taxon>Embryophyta</taxon>
        <taxon>Tracheophyta</taxon>
        <taxon>Spermatophyta</taxon>
        <taxon>Magnoliopsida</taxon>
        <taxon>eudicotyledons</taxon>
        <taxon>Gunneridae</taxon>
        <taxon>Pentapetalae</taxon>
        <taxon>rosids</taxon>
        <taxon>malvids</taxon>
        <taxon>Brassicales</taxon>
        <taxon>Brassicaceae</taxon>
        <taxon>Brassiceae</taxon>
        <taxon>Brassica</taxon>
    </lineage>
</organism>
<accession>A0A816N749</accession>
<reference evidence="2" key="1">
    <citation type="submission" date="2021-01" db="EMBL/GenBank/DDBJ databases">
        <authorList>
            <consortium name="Genoscope - CEA"/>
            <person name="William W."/>
        </authorList>
    </citation>
    <scope>NUCLEOTIDE SEQUENCE</scope>
</reference>
<keyword evidence="1" id="KW-1133">Transmembrane helix</keyword>
<sequence length="169" mass="19531">MSILKNIRPILQWVVVALAKNLAKIAEGASHLADWLATVGFFFVIYHVITVLKRKMRFNDFGALDSLISITIAFTEEVIQNPCSKIVLTLVFPLFMATREHRARLKMNKSAPNLATVTWILNNRYANMLPHHPAPFQITAPFLISCFPHRRLHHTIWLLHLSSVFRWEY</sequence>
<dbReference type="AlphaFoldDB" id="A0A816N749"/>
<keyword evidence="1" id="KW-0812">Transmembrane</keyword>
<protein>
    <submittedName>
        <fullName evidence="2">(rape) hypothetical protein</fullName>
    </submittedName>
</protein>